<organism evidence="8 9">
    <name type="scientific">Vibrio aestuarianus</name>
    <dbReference type="NCBI Taxonomy" id="28171"/>
    <lineage>
        <taxon>Bacteria</taxon>
        <taxon>Pseudomonadati</taxon>
        <taxon>Pseudomonadota</taxon>
        <taxon>Gammaproteobacteria</taxon>
        <taxon>Vibrionales</taxon>
        <taxon>Vibrionaceae</taxon>
        <taxon>Vibrio</taxon>
    </lineage>
</organism>
<evidence type="ECO:0000256" key="5">
    <source>
        <dbReference type="ARBA" id="ARBA00022840"/>
    </source>
</evidence>
<dbReference type="CDD" id="cd01167">
    <property type="entry name" value="bac_FRK"/>
    <property type="match status" value="1"/>
</dbReference>
<name>A0A9X4F0A7_9VIBR</name>
<evidence type="ECO:0000256" key="3">
    <source>
        <dbReference type="ARBA" id="ARBA00022741"/>
    </source>
</evidence>
<dbReference type="InterPro" id="IPR011611">
    <property type="entry name" value="PfkB_dom"/>
</dbReference>
<dbReference type="PRINTS" id="PR00990">
    <property type="entry name" value="RIBOKINASE"/>
</dbReference>
<dbReference type="RefSeq" id="WP_274682943.1">
    <property type="nucleotide sequence ID" value="NZ_JAKNBA010000008.1"/>
</dbReference>
<evidence type="ECO:0000259" key="7">
    <source>
        <dbReference type="Pfam" id="PF00294"/>
    </source>
</evidence>
<dbReference type="InterPro" id="IPR050306">
    <property type="entry name" value="PfkB_Carbo_kinase"/>
</dbReference>
<keyword evidence="4 6" id="KW-0418">Kinase</keyword>
<dbReference type="AlphaFoldDB" id="A0A9X4F0A7"/>
<comment type="caution">
    <text evidence="8">The sequence shown here is derived from an EMBL/GenBank/DDBJ whole genome shotgun (WGS) entry which is preliminary data.</text>
</comment>
<comment type="similarity">
    <text evidence="1 6">Belongs to the carbohydrate kinase PfkB family.</text>
</comment>
<dbReference type="Proteomes" id="UP001140979">
    <property type="component" value="Unassembled WGS sequence"/>
</dbReference>
<evidence type="ECO:0000256" key="2">
    <source>
        <dbReference type="ARBA" id="ARBA00022679"/>
    </source>
</evidence>
<evidence type="ECO:0000256" key="6">
    <source>
        <dbReference type="RuleBase" id="RU003704"/>
    </source>
</evidence>
<proteinExistence type="inferred from homology"/>
<evidence type="ECO:0000313" key="9">
    <source>
        <dbReference type="Proteomes" id="UP001140979"/>
    </source>
</evidence>
<protein>
    <submittedName>
        <fullName evidence="8">Aminoimidazole riboside kinase</fullName>
    </submittedName>
</protein>
<dbReference type="InterPro" id="IPR002173">
    <property type="entry name" value="Carboh/pur_kinase_PfkB_CS"/>
</dbReference>
<dbReference type="Pfam" id="PF00294">
    <property type="entry name" value="PfkB"/>
    <property type="match status" value="1"/>
</dbReference>
<evidence type="ECO:0000313" key="8">
    <source>
        <dbReference type="EMBL" id="MDE1241849.1"/>
    </source>
</evidence>
<sequence>MNKVWVTGDAVVDLIPEGDAHYLKCPGGAPANVAVAIARLGGNSAFFGRVGNDPMGRFMQSTLSDENVSTEYLLLDKNQRTPTVVVDLDEHGERSFTFMVKPSADQFLSVSDIPSFKAGEWLHCCSIALANEPSRSTTLYAIQKMKDSGGFISFDPNLRDDVWSKPEEMSEVVMKAVAMADVVKFSDDELLFLTQTTSIEAGLATLKPLSIPLIVITQGAKGALVIQAETNTLISGTPVSPIDTTGAGDAFVGGLLRKLSFHQEWYKPSVIHEAVRWANGCGALATTKKGAMTALPDEKALLSYIS</sequence>
<dbReference type="PROSITE" id="PS00583">
    <property type="entry name" value="PFKB_KINASES_1"/>
    <property type="match status" value="1"/>
</dbReference>
<keyword evidence="5" id="KW-0067">ATP-binding</keyword>
<dbReference type="InterPro" id="IPR029056">
    <property type="entry name" value="Ribokinase-like"/>
</dbReference>
<reference evidence="8" key="1">
    <citation type="submission" date="2022-02" db="EMBL/GenBank/DDBJ databases">
        <title>Emergence and expansion in Europe of a Vibrio aestuarianus clonal complex pathogenic for oysters.</title>
        <authorList>
            <person name="Mesnil A."/>
            <person name="Travers M.-A."/>
        </authorList>
    </citation>
    <scope>NUCLEOTIDE SEQUENCE</scope>
    <source>
        <strain evidence="8">19_064_11T1</strain>
    </source>
</reference>
<keyword evidence="3" id="KW-0547">Nucleotide-binding</keyword>
<dbReference type="PANTHER" id="PTHR43085:SF1">
    <property type="entry name" value="PSEUDOURIDINE KINASE-RELATED"/>
    <property type="match status" value="1"/>
</dbReference>
<dbReference type="GO" id="GO:0006000">
    <property type="term" value="P:fructose metabolic process"/>
    <property type="evidence" value="ECO:0007669"/>
    <property type="project" value="UniProtKB-ARBA"/>
</dbReference>
<dbReference type="SUPFAM" id="SSF53613">
    <property type="entry name" value="Ribokinase-like"/>
    <property type="match status" value="1"/>
</dbReference>
<gene>
    <name evidence="8" type="ORF">L9W94_06750</name>
</gene>
<dbReference type="EMBL" id="JAKNBA010000008">
    <property type="protein sequence ID" value="MDE1241849.1"/>
    <property type="molecule type" value="Genomic_DNA"/>
</dbReference>
<evidence type="ECO:0000256" key="4">
    <source>
        <dbReference type="ARBA" id="ARBA00022777"/>
    </source>
</evidence>
<evidence type="ECO:0000256" key="1">
    <source>
        <dbReference type="ARBA" id="ARBA00010688"/>
    </source>
</evidence>
<feature type="domain" description="Carbohydrate kinase PfkB" evidence="7">
    <location>
        <begin position="1"/>
        <end position="297"/>
    </location>
</feature>
<keyword evidence="2 6" id="KW-0808">Transferase</keyword>
<accession>A0A9X4F0A7</accession>
<dbReference type="Gene3D" id="3.40.1190.20">
    <property type="match status" value="1"/>
</dbReference>
<dbReference type="GO" id="GO:0005524">
    <property type="term" value="F:ATP binding"/>
    <property type="evidence" value="ECO:0007669"/>
    <property type="project" value="UniProtKB-KW"/>
</dbReference>
<dbReference type="NCBIfam" id="NF006957">
    <property type="entry name" value="PRK09434.1"/>
    <property type="match status" value="1"/>
</dbReference>
<dbReference type="InterPro" id="IPR002139">
    <property type="entry name" value="Ribo/fructo_kinase"/>
</dbReference>
<dbReference type="PROSITE" id="PS00584">
    <property type="entry name" value="PFKB_KINASES_2"/>
    <property type="match status" value="1"/>
</dbReference>
<dbReference type="GO" id="GO:0008865">
    <property type="term" value="F:fructokinase activity"/>
    <property type="evidence" value="ECO:0007669"/>
    <property type="project" value="UniProtKB-ARBA"/>
</dbReference>
<dbReference type="PANTHER" id="PTHR43085">
    <property type="entry name" value="HEXOKINASE FAMILY MEMBER"/>
    <property type="match status" value="1"/>
</dbReference>